<accession>A0AAV6YFU0</accession>
<dbReference type="PROSITE" id="PS50172">
    <property type="entry name" value="BRCT"/>
    <property type="match status" value="2"/>
</dbReference>
<organism evidence="4 5">
    <name type="scientific">Buddleja alternifolia</name>
    <dbReference type="NCBI Taxonomy" id="168488"/>
    <lineage>
        <taxon>Eukaryota</taxon>
        <taxon>Viridiplantae</taxon>
        <taxon>Streptophyta</taxon>
        <taxon>Embryophyta</taxon>
        <taxon>Tracheophyta</taxon>
        <taxon>Spermatophyta</taxon>
        <taxon>Magnoliopsida</taxon>
        <taxon>eudicotyledons</taxon>
        <taxon>Gunneridae</taxon>
        <taxon>Pentapetalae</taxon>
        <taxon>asterids</taxon>
        <taxon>lamiids</taxon>
        <taxon>Lamiales</taxon>
        <taxon>Scrophulariaceae</taxon>
        <taxon>Buddlejeae</taxon>
        <taxon>Buddleja</taxon>
    </lineage>
</organism>
<evidence type="ECO:0000313" key="4">
    <source>
        <dbReference type="EMBL" id="KAG8391082.1"/>
    </source>
</evidence>
<keyword evidence="2" id="KW-0812">Transmembrane</keyword>
<feature type="transmembrane region" description="Helical" evidence="2">
    <location>
        <begin position="204"/>
        <end position="223"/>
    </location>
</feature>
<reference evidence="4" key="1">
    <citation type="submission" date="2019-10" db="EMBL/GenBank/DDBJ databases">
        <authorList>
            <person name="Zhang R."/>
            <person name="Pan Y."/>
            <person name="Wang J."/>
            <person name="Ma R."/>
            <person name="Yu S."/>
        </authorList>
    </citation>
    <scope>NUCLEOTIDE SEQUENCE</scope>
    <source>
        <strain evidence="4">LA-IB0</strain>
        <tissue evidence="4">Leaf</tissue>
    </source>
</reference>
<evidence type="ECO:0000259" key="3">
    <source>
        <dbReference type="PROSITE" id="PS50172"/>
    </source>
</evidence>
<feature type="domain" description="BRCT" evidence="3">
    <location>
        <begin position="1115"/>
        <end position="1185"/>
    </location>
</feature>
<dbReference type="PANTHER" id="PTHR15321">
    <property type="entry name" value="TUMOR SUPPRESSOR P53-BINDING PROTEIN 1"/>
    <property type="match status" value="1"/>
</dbReference>
<keyword evidence="5" id="KW-1185">Reference proteome</keyword>
<dbReference type="Pfam" id="PF18428">
    <property type="entry name" value="BRCT_3"/>
    <property type="match status" value="1"/>
</dbReference>
<evidence type="ECO:0000313" key="5">
    <source>
        <dbReference type="Proteomes" id="UP000826271"/>
    </source>
</evidence>
<dbReference type="GO" id="GO:0000077">
    <property type="term" value="P:DNA damage checkpoint signaling"/>
    <property type="evidence" value="ECO:0007669"/>
    <property type="project" value="TreeGrafter"/>
</dbReference>
<dbReference type="PANTHER" id="PTHR15321:SF3">
    <property type="entry name" value="TP53-BINDING PROTEIN 1"/>
    <property type="match status" value="1"/>
</dbReference>
<feature type="compositionally biased region" description="Basic and acidic residues" evidence="1">
    <location>
        <begin position="85"/>
        <end position="95"/>
    </location>
</feature>
<dbReference type="GO" id="GO:0005634">
    <property type="term" value="C:nucleus"/>
    <property type="evidence" value="ECO:0007669"/>
    <property type="project" value="TreeGrafter"/>
</dbReference>
<keyword evidence="2" id="KW-1133">Transmembrane helix</keyword>
<proteinExistence type="predicted"/>
<dbReference type="GO" id="GO:0045944">
    <property type="term" value="P:positive regulation of transcription by RNA polymerase II"/>
    <property type="evidence" value="ECO:0007669"/>
    <property type="project" value="TreeGrafter"/>
</dbReference>
<dbReference type="Gene3D" id="3.40.50.10190">
    <property type="entry name" value="BRCT domain"/>
    <property type="match status" value="2"/>
</dbReference>
<sequence>MKAYEDAIASFSNTIEGHFLMDSTYKRRHAKVLPSREFHAILSSQALQCYYHGFCTCAKRFPAAGYPPLSVAEIHVFEITDDVEEPKTKNGKSDAEADSSSTNSIESLSEFRPPQFSEDAAWLPIWLQQCDVEQLNVEGIKEDHAMFEQRIEELHLFRKSISNGESLREDGGCNIGQLFLSGTDSSPFTFAQSSNNWYRLLDGFTMYPVTLFLVLILVSMLYGTCFTVESHIIHKNLIYTIFSLWKVVHFHLCLSSDGNSENTVLTTKVRKTESNFPLVTQPLENSAFLGQEDINLSLFHNSSGENCPPIVELEKPVDKNELLKHEENMKFSEAADDAAELCIAASEALVINDVIGNDSLAKPSASATLEASLQVKQARLDVWRNINSDLIDEISESESLSDLDDMTMESAYEDAGILFNELSSYELNVSRVKETPDSEYDDILKHGKTSAFGSICGKFCDDSSTHRMEVDKDNERKLKKDLVAELVDGDMQNKETGLGTDVGYHNDYSRPVEAQEKIGLSVSEENANMATAENSSHETNVSCSPLINCQDPEKEDSLSNSVQERFQSRWFGGWTGNNEVKHFTTMKHRIRAPFAGETSFLSESADAAPDENSFVQNHDKEPIIASQLSMPSENFSNRAKYSIMHSQDVVRSSSASFVDPLCSVVPCSISEDICSSPAGNHDNKVLPTIEHTEYVLGSSPSKNELAQAGRSATPIANIKESQHEVCRRFAPLSNYSKLLPSSVSSLGKDSCHQKRSFLINSNPELTLQETPFTNYEETVKELAELPVFQKENSSPTVVNRRTHQHFRASNCSTHNLAKENPCQTALQEGNLKCLPSENLQWGLLKCKNLGDQQFPAAKRVHFAERFQNEQNASKNGCSSRASTKPTRSTPDLESGAQQMNILPKYPLDKGKKRLILQNMEFLLTGFSHQKEKEIEGLIRKYGGVVISQIPSTNWKGKRSSRFKSQVLPVVLCLKKIQSFKFLYGCALNAYVLKANWLVDSIAAGFVLPPKRYMILSRNIGRRHGQVYTAINYDKHSLVFNNLGIMLHGKSKFFTNIATIIQPLDVDVTRISSHCSFPTRRAYSPFAVIDHLSGSIGSTHHKLCPLKLWLGPKHGGGQVFKTLQRLLQTLEAGKISMGVVVADDESCASRHLKHCALEQNVPMTSVSWIIKSLYAGKLVPVEEKKSFRCLPAVKLQRSRDYVELSQEI</sequence>
<evidence type="ECO:0000256" key="2">
    <source>
        <dbReference type="SAM" id="Phobius"/>
    </source>
</evidence>
<dbReference type="InterPro" id="IPR047252">
    <property type="entry name" value="TP53BP1-like"/>
</dbReference>
<dbReference type="InterPro" id="IPR036420">
    <property type="entry name" value="BRCT_dom_sf"/>
</dbReference>
<dbReference type="InterPro" id="IPR001357">
    <property type="entry name" value="BRCT_dom"/>
</dbReference>
<feature type="domain" description="BRCT" evidence="3">
    <location>
        <begin position="911"/>
        <end position="1014"/>
    </location>
</feature>
<dbReference type="SMART" id="SM00292">
    <property type="entry name" value="BRCT"/>
    <property type="match status" value="1"/>
</dbReference>
<feature type="region of interest" description="Disordered" evidence="1">
    <location>
        <begin position="869"/>
        <end position="895"/>
    </location>
</feature>
<dbReference type="GO" id="GO:0042393">
    <property type="term" value="F:histone binding"/>
    <property type="evidence" value="ECO:0007669"/>
    <property type="project" value="TreeGrafter"/>
</dbReference>
<keyword evidence="2" id="KW-0472">Membrane</keyword>
<dbReference type="Proteomes" id="UP000826271">
    <property type="component" value="Unassembled WGS sequence"/>
</dbReference>
<gene>
    <name evidence="4" type="ORF">BUALT_Bualt01G0150800</name>
</gene>
<protein>
    <recommendedName>
        <fullName evidence="3">BRCT domain-containing protein</fullName>
    </recommendedName>
</protein>
<comment type="caution">
    <text evidence="4">The sequence shown here is derived from an EMBL/GenBank/DDBJ whole genome shotgun (WGS) entry which is preliminary data.</text>
</comment>
<dbReference type="EMBL" id="WHWC01000001">
    <property type="protein sequence ID" value="KAG8391082.1"/>
    <property type="molecule type" value="Genomic_DNA"/>
</dbReference>
<evidence type="ECO:0000256" key="1">
    <source>
        <dbReference type="SAM" id="MobiDB-lite"/>
    </source>
</evidence>
<feature type="region of interest" description="Disordered" evidence="1">
    <location>
        <begin position="83"/>
        <end position="104"/>
    </location>
</feature>
<dbReference type="SUPFAM" id="SSF52113">
    <property type="entry name" value="BRCT domain"/>
    <property type="match status" value="2"/>
</dbReference>
<name>A0AAV6YFU0_9LAMI</name>
<dbReference type="AlphaFoldDB" id="A0AAV6YFU0"/>